<dbReference type="AlphaFoldDB" id="A0A2U2DHH3"/>
<reference evidence="1 2" key="1">
    <citation type="submission" date="2018-05" db="EMBL/GenBank/DDBJ databases">
        <title>The draft genome of strain NS-104.</title>
        <authorList>
            <person name="Hang P."/>
            <person name="Jiang J."/>
        </authorList>
    </citation>
    <scope>NUCLEOTIDE SEQUENCE [LARGE SCALE GENOMIC DNA]</scope>
    <source>
        <strain evidence="1 2">NS-104</strain>
    </source>
</reference>
<name>A0A2U2DHH3_9HYPH</name>
<evidence type="ECO:0000313" key="2">
    <source>
        <dbReference type="Proteomes" id="UP000245252"/>
    </source>
</evidence>
<dbReference type="RefSeq" id="WP_109461675.1">
    <property type="nucleotide sequence ID" value="NZ_QFBC01000020.1"/>
</dbReference>
<keyword evidence="2" id="KW-1185">Reference proteome</keyword>
<protein>
    <submittedName>
        <fullName evidence="1">Uncharacterized protein</fullName>
    </submittedName>
</protein>
<dbReference type="EMBL" id="QFBC01000020">
    <property type="protein sequence ID" value="PWE52775.1"/>
    <property type="molecule type" value="Genomic_DNA"/>
</dbReference>
<comment type="caution">
    <text evidence="1">The sequence shown here is derived from an EMBL/GenBank/DDBJ whole genome shotgun (WGS) entry which is preliminary data.</text>
</comment>
<proteinExistence type="predicted"/>
<gene>
    <name evidence="1" type="ORF">DEM27_28645</name>
</gene>
<accession>A0A2U2DHH3</accession>
<dbReference type="OrthoDB" id="8402916at2"/>
<evidence type="ECO:0000313" key="1">
    <source>
        <dbReference type="EMBL" id="PWE52775.1"/>
    </source>
</evidence>
<dbReference type="Proteomes" id="UP000245252">
    <property type="component" value="Unassembled WGS sequence"/>
</dbReference>
<organism evidence="1 2">
    <name type="scientific">Metarhizobium album</name>
    <dbReference type="NCBI Taxonomy" id="2182425"/>
    <lineage>
        <taxon>Bacteria</taxon>
        <taxon>Pseudomonadati</taxon>
        <taxon>Pseudomonadota</taxon>
        <taxon>Alphaproteobacteria</taxon>
        <taxon>Hyphomicrobiales</taxon>
        <taxon>Rhizobiaceae</taxon>
        <taxon>Metarhizobium</taxon>
    </lineage>
</organism>
<sequence>MLDTEAKKASQREGRYPVMLVGATVMESFRDQLFDASNRAGMTPNEFVLQAAAEKLAASGRKFSGIFHRGDIVEYLPRKSA</sequence>